<reference evidence="1" key="2">
    <citation type="submission" date="2022-06" db="UniProtKB">
        <authorList>
            <consortium name="EnsemblMetazoa"/>
        </authorList>
    </citation>
    <scope>IDENTIFICATION</scope>
    <source>
        <strain evidence="1">PS312</strain>
    </source>
</reference>
<reference evidence="2" key="1">
    <citation type="journal article" date="2008" name="Nat. Genet.">
        <title>The Pristionchus pacificus genome provides a unique perspective on nematode lifestyle and parasitism.</title>
        <authorList>
            <person name="Dieterich C."/>
            <person name="Clifton S.W."/>
            <person name="Schuster L.N."/>
            <person name="Chinwalla A."/>
            <person name="Delehaunty K."/>
            <person name="Dinkelacker I."/>
            <person name="Fulton L."/>
            <person name="Fulton R."/>
            <person name="Godfrey J."/>
            <person name="Minx P."/>
            <person name="Mitreva M."/>
            <person name="Roeseler W."/>
            <person name="Tian H."/>
            <person name="Witte H."/>
            <person name="Yang S.P."/>
            <person name="Wilson R.K."/>
            <person name="Sommer R.J."/>
        </authorList>
    </citation>
    <scope>NUCLEOTIDE SEQUENCE [LARGE SCALE GENOMIC DNA]</scope>
    <source>
        <strain evidence="2">PS312</strain>
    </source>
</reference>
<gene>
    <name evidence="1" type="primary">WBGene00284787</name>
</gene>
<name>A0A2A6BUN4_PRIPA</name>
<accession>A0A2A6BUN4</accession>
<accession>A0A8R1Z7L6</accession>
<proteinExistence type="predicted"/>
<dbReference type="Proteomes" id="UP000005239">
    <property type="component" value="Unassembled WGS sequence"/>
</dbReference>
<protein>
    <submittedName>
        <fullName evidence="1">Uncharacterized protein</fullName>
    </submittedName>
</protein>
<dbReference type="AlphaFoldDB" id="A0A2A6BUN4"/>
<sequence length="76" mass="8651">MVMVAGLPPFTSYKERKKAYSLLLSLLPASGGHDLCTKCKNNWKNSMTEEWNEDRAPPTRNPSQAYLNFGEKEPVY</sequence>
<keyword evidence="2" id="KW-1185">Reference proteome</keyword>
<evidence type="ECO:0000313" key="2">
    <source>
        <dbReference type="Proteomes" id="UP000005239"/>
    </source>
</evidence>
<evidence type="ECO:0000313" key="1">
    <source>
        <dbReference type="EnsemblMetazoa" id="PPA46418.1"/>
    </source>
</evidence>
<dbReference type="EnsemblMetazoa" id="PPA46418.1">
    <property type="protein sequence ID" value="PPA46418.1"/>
    <property type="gene ID" value="WBGene00284787"/>
</dbReference>
<organism evidence="1 2">
    <name type="scientific">Pristionchus pacificus</name>
    <name type="common">Parasitic nematode worm</name>
    <dbReference type="NCBI Taxonomy" id="54126"/>
    <lineage>
        <taxon>Eukaryota</taxon>
        <taxon>Metazoa</taxon>
        <taxon>Ecdysozoa</taxon>
        <taxon>Nematoda</taxon>
        <taxon>Chromadorea</taxon>
        <taxon>Rhabditida</taxon>
        <taxon>Rhabditina</taxon>
        <taxon>Diplogasteromorpha</taxon>
        <taxon>Diplogasteroidea</taxon>
        <taxon>Neodiplogasteridae</taxon>
        <taxon>Pristionchus</taxon>
    </lineage>
</organism>